<reference evidence="2 3" key="1">
    <citation type="journal article" date="2023" name="J. Hered.">
        <title>Chromosome-level genome of the wood stork (Mycteria americana) provides insight into avian chromosome evolution.</title>
        <authorList>
            <person name="Flamio R. Jr."/>
            <person name="Ramstad K.M."/>
        </authorList>
    </citation>
    <scope>NUCLEOTIDE SEQUENCE [LARGE SCALE GENOMIC DNA]</scope>
    <source>
        <strain evidence="2">JAX WOST 10</strain>
    </source>
</reference>
<evidence type="ECO:0000259" key="1">
    <source>
        <dbReference type="Pfam" id="PF00078"/>
    </source>
</evidence>
<evidence type="ECO:0000313" key="2">
    <source>
        <dbReference type="EMBL" id="KAK4823652.1"/>
    </source>
</evidence>
<comment type="caution">
    <text evidence="2">The sequence shown here is derived from an EMBL/GenBank/DDBJ whole genome shotgun (WGS) entry which is preliminary data.</text>
</comment>
<organism evidence="2 3">
    <name type="scientific">Mycteria americana</name>
    <name type="common">Wood stork</name>
    <dbReference type="NCBI Taxonomy" id="33587"/>
    <lineage>
        <taxon>Eukaryota</taxon>
        <taxon>Metazoa</taxon>
        <taxon>Chordata</taxon>
        <taxon>Craniata</taxon>
        <taxon>Vertebrata</taxon>
        <taxon>Euteleostomi</taxon>
        <taxon>Archelosauria</taxon>
        <taxon>Archosauria</taxon>
        <taxon>Dinosauria</taxon>
        <taxon>Saurischia</taxon>
        <taxon>Theropoda</taxon>
        <taxon>Coelurosauria</taxon>
        <taxon>Aves</taxon>
        <taxon>Neognathae</taxon>
        <taxon>Neoaves</taxon>
        <taxon>Aequornithes</taxon>
        <taxon>Ciconiiformes</taxon>
        <taxon>Ciconiidae</taxon>
        <taxon>Mycteria</taxon>
    </lineage>
</organism>
<dbReference type="InterPro" id="IPR000477">
    <property type="entry name" value="RT_dom"/>
</dbReference>
<sequence length="225" mass="25664">MAGPLSIIYQRSWESGEVPDDWKLANVIPIYKKGVREDPGNYRPVNLTSVPGKIMEKIILATDKVTHLVDEGKVVDVVFLDFSKAFDTVPDSILLDKLSNCGTSRFTVHWVKNWLKGRAQRVVVNVATSGWLEKRRLRGDLIALYSFLRRRSGEGGADLFSLVSSDRMCGNGSKLCLRRFRLDIRRHLFTKRVVKHWNRLPREVVDAPSLPVLKRHLDNALNNML</sequence>
<protein>
    <recommendedName>
        <fullName evidence="1">Reverse transcriptase domain-containing protein</fullName>
    </recommendedName>
</protein>
<dbReference type="Proteomes" id="UP001333110">
    <property type="component" value="Unassembled WGS sequence"/>
</dbReference>
<dbReference type="EMBL" id="JAUNZN010000003">
    <property type="protein sequence ID" value="KAK4823652.1"/>
    <property type="molecule type" value="Genomic_DNA"/>
</dbReference>
<feature type="domain" description="Reverse transcriptase" evidence="1">
    <location>
        <begin position="32"/>
        <end position="123"/>
    </location>
</feature>
<dbReference type="AlphaFoldDB" id="A0AAN7S0B0"/>
<dbReference type="Pfam" id="PF00078">
    <property type="entry name" value="RVT_1"/>
    <property type="match status" value="1"/>
</dbReference>
<evidence type="ECO:0000313" key="3">
    <source>
        <dbReference type="Proteomes" id="UP001333110"/>
    </source>
</evidence>
<name>A0AAN7S0B0_MYCAM</name>
<gene>
    <name evidence="2" type="ORF">QYF61_005004</name>
</gene>
<proteinExistence type="predicted"/>
<accession>A0AAN7S0B0</accession>
<dbReference type="PANTHER" id="PTHR33332">
    <property type="entry name" value="REVERSE TRANSCRIPTASE DOMAIN-CONTAINING PROTEIN"/>
    <property type="match status" value="1"/>
</dbReference>
<keyword evidence="3" id="KW-1185">Reference proteome</keyword>